<dbReference type="AlphaFoldDB" id="A0A2S9WQS7"/>
<feature type="transmembrane region" description="Helical" evidence="1">
    <location>
        <begin position="116"/>
        <end position="136"/>
    </location>
</feature>
<keyword evidence="1" id="KW-0472">Membrane</keyword>
<gene>
    <name evidence="2" type="ORF">BST86_01315</name>
</gene>
<name>A0A2S9WQS7_9FLAO</name>
<dbReference type="GO" id="GO:0016702">
    <property type="term" value="F:oxidoreductase activity, acting on single donors with incorporation of molecular oxygen, incorporation of two atoms of oxygen"/>
    <property type="evidence" value="ECO:0007669"/>
    <property type="project" value="InterPro"/>
</dbReference>
<feature type="transmembrane region" description="Helical" evidence="1">
    <location>
        <begin position="143"/>
        <end position="162"/>
    </location>
</feature>
<feature type="transmembrane region" description="Helical" evidence="1">
    <location>
        <begin position="234"/>
        <end position="252"/>
    </location>
</feature>
<dbReference type="Pfam" id="PF15461">
    <property type="entry name" value="BCD"/>
    <property type="match status" value="1"/>
</dbReference>
<keyword evidence="1" id="KW-0812">Transmembrane</keyword>
<evidence type="ECO:0000313" key="3">
    <source>
        <dbReference type="Proteomes" id="UP000239532"/>
    </source>
</evidence>
<protein>
    <recommendedName>
        <fullName evidence="4">Beta-carotene 15,15'-dioxygenase</fullName>
    </recommendedName>
</protein>
<feature type="transmembrane region" description="Helical" evidence="1">
    <location>
        <begin position="209"/>
        <end position="228"/>
    </location>
</feature>
<evidence type="ECO:0008006" key="4">
    <source>
        <dbReference type="Google" id="ProtNLM"/>
    </source>
</evidence>
<keyword evidence="1" id="KW-1133">Transmembrane helix</keyword>
<reference evidence="2 3" key="1">
    <citation type="submission" date="2016-11" db="EMBL/GenBank/DDBJ databases">
        <title>Trade-off between light-utilization and light-protection in marine flavobacteria.</title>
        <authorList>
            <person name="Kumagai Y."/>
        </authorList>
    </citation>
    <scope>NUCLEOTIDE SEQUENCE [LARGE SCALE GENOMIC DNA]</scope>
    <source>
        <strain evidence="2 3">JCM 17109</strain>
    </source>
</reference>
<proteinExistence type="predicted"/>
<sequence length="260" mass="29647">MATLGILHGANDLLIYRRATQQNVSALLFIVFYVLFACVIGVVVYLEPVLGINLFVLLSAFHFGEEHFSWWKEQKNVAFIFWCFFYGLSVFSLLFLTHLSTLEQFLEASNYAPGVLTWSTFFMIPIVVVQVVLGLAHLFLGKVNLLQFLFLELSLVLLYFVFQQLDLFSAFAFYFVLWHSIPSIFSQIKILGLSGWKGFIAYSKHAMPFYLTSILGLFILYYFIGIALLSLTTIVLLGAMTTIPHVILFAYLKVTVQPKN</sequence>
<accession>A0A2S9WQS7</accession>
<organism evidence="2 3">
    <name type="scientific">Nonlabens agnitus</name>
    <dbReference type="NCBI Taxonomy" id="870484"/>
    <lineage>
        <taxon>Bacteria</taxon>
        <taxon>Pseudomonadati</taxon>
        <taxon>Bacteroidota</taxon>
        <taxon>Flavobacteriia</taxon>
        <taxon>Flavobacteriales</taxon>
        <taxon>Flavobacteriaceae</taxon>
        <taxon>Nonlabens</taxon>
    </lineage>
</organism>
<keyword evidence="3" id="KW-1185">Reference proteome</keyword>
<evidence type="ECO:0000256" key="1">
    <source>
        <dbReference type="SAM" id="Phobius"/>
    </source>
</evidence>
<dbReference type="InterPro" id="IPR022270">
    <property type="entry name" value="Blh_diox"/>
</dbReference>
<dbReference type="EMBL" id="MQUC01000003">
    <property type="protein sequence ID" value="PRP65823.1"/>
    <property type="molecule type" value="Genomic_DNA"/>
</dbReference>
<evidence type="ECO:0000313" key="2">
    <source>
        <dbReference type="EMBL" id="PRP65823.1"/>
    </source>
</evidence>
<feature type="transmembrane region" description="Helical" evidence="1">
    <location>
        <begin position="49"/>
        <end position="65"/>
    </location>
</feature>
<dbReference type="NCBIfam" id="TIGR03753">
    <property type="entry name" value="blh_monoox"/>
    <property type="match status" value="1"/>
</dbReference>
<feature type="transmembrane region" description="Helical" evidence="1">
    <location>
        <begin position="168"/>
        <end position="188"/>
    </location>
</feature>
<feature type="transmembrane region" description="Helical" evidence="1">
    <location>
        <begin position="77"/>
        <end position="96"/>
    </location>
</feature>
<dbReference type="Proteomes" id="UP000239532">
    <property type="component" value="Unassembled WGS sequence"/>
</dbReference>
<comment type="caution">
    <text evidence="2">The sequence shown here is derived from an EMBL/GenBank/DDBJ whole genome shotgun (WGS) entry which is preliminary data.</text>
</comment>
<feature type="transmembrane region" description="Helical" evidence="1">
    <location>
        <begin position="24"/>
        <end position="43"/>
    </location>
</feature>